<comment type="caution">
    <text evidence="2">The sequence shown here is derived from an EMBL/GenBank/DDBJ whole genome shotgun (WGS) entry which is preliminary data.</text>
</comment>
<reference evidence="2 3" key="1">
    <citation type="submission" date="2020-04" db="EMBL/GenBank/DDBJ databases">
        <authorList>
            <person name="Liu A."/>
        </authorList>
    </citation>
    <scope>NUCLEOTIDE SEQUENCE [LARGE SCALE GENOMIC DNA]</scope>
    <source>
        <strain evidence="2 3">RZ02</strain>
    </source>
</reference>
<keyword evidence="3" id="KW-1185">Reference proteome</keyword>
<evidence type="ECO:0000256" key="1">
    <source>
        <dbReference type="SAM" id="Phobius"/>
    </source>
</evidence>
<feature type="transmembrane region" description="Helical" evidence="1">
    <location>
        <begin position="6"/>
        <end position="26"/>
    </location>
</feature>
<gene>
    <name evidence="2" type="ORF">HKD42_05425</name>
</gene>
<protein>
    <submittedName>
        <fullName evidence="2">DUF1467 family protein</fullName>
    </submittedName>
</protein>
<name>A0A848QLE0_9SPHN</name>
<accession>A0A848QLE0</accession>
<proteinExistence type="predicted"/>
<dbReference type="EMBL" id="JABCRE010000002">
    <property type="protein sequence ID" value="NMW31493.1"/>
    <property type="molecule type" value="Genomic_DNA"/>
</dbReference>
<evidence type="ECO:0000313" key="3">
    <source>
        <dbReference type="Proteomes" id="UP000561181"/>
    </source>
</evidence>
<keyword evidence="1" id="KW-1133">Transmembrane helix</keyword>
<evidence type="ECO:0000313" key="2">
    <source>
        <dbReference type="EMBL" id="NMW31493.1"/>
    </source>
</evidence>
<sequence>MDLTSIIAIYALVWVMTAFVSLPFGIKTHDEAGIAKVPGQADSAPANFRPGRLLLRATIISAVLTALYVLNYTYGWIGVDALNVFGEPPAPEADYSRNR</sequence>
<dbReference type="Proteomes" id="UP000561181">
    <property type="component" value="Unassembled WGS sequence"/>
</dbReference>
<keyword evidence="1" id="KW-0812">Transmembrane</keyword>
<feature type="transmembrane region" description="Helical" evidence="1">
    <location>
        <begin position="53"/>
        <end position="74"/>
    </location>
</feature>
<organism evidence="2 3">
    <name type="scientific">Pontixanthobacter rizhaonensis</name>
    <dbReference type="NCBI Taxonomy" id="2730337"/>
    <lineage>
        <taxon>Bacteria</taxon>
        <taxon>Pseudomonadati</taxon>
        <taxon>Pseudomonadota</taxon>
        <taxon>Alphaproteobacteria</taxon>
        <taxon>Sphingomonadales</taxon>
        <taxon>Erythrobacteraceae</taxon>
        <taxon>Pontixanthobacter</taxon>
    </lineage>
</organism>
<dbReference type="RefSeq" id="WP_170011005.1">
    <property type="nucleotide sequence ID" value="NZ_JABCRE010000002.1"/>
</dbReference>
<dbReference type="InterPro" id="IPR009935">
    <property type="entry name" value="DUF1467"/>
</dbReference>
<keyword evidence="1" id="KW-0472">Membrane</keyword>
<dbReference type="Pfam" id="PF07330">
    <property type="entry name" value="DUF1467"/>
    <property type="match status" value="1"/>
</dbReference>
<dbReference type="AlphaFoldDB" id="A0A848QLE0"/>